<dbReference type="PANTHER" id="PTHR43725">
    <property type="entry name" value="UDP-GLUCOSE 4-EPIMERASE"/>
    <property type="match status" value="1"/>
</dbReference>
<evidence type="ECO:0000256" key="5">
    <source>
        <dbReference type="ARBA" id="ARBA00023277"/>
    </source>
</evidence>
<dbReference type="EMBL" id="JACGCM010000811">
    <property type="protein sequence ID" value="KAF6166081.1"/>
    <property type="molecule type" value="Genomic_DNA"/>
</dbReference>
<dbReference type="SUPFAM" id="SSF51735">
    <property type="entry name" value="NAD(P)-binding Rossmann-fold domains"/>
    <property type="match status" value="1"/>
</dbReference>
<dbReference type="InterPro" id="IPR005886">
    <property type="entry name" value="UDP_G4E"/>
</dbReference>
<comment type="similarity">
    <text evidence="2">Belongs to the NAD(P)-dependent epimerase/dehydratase family.</text>
</comment>
<dbReference type="GO" id="GO:0003978">
    <property type="term" value="F:UDP-glucose 4-epimerase activity"/>
    <property type="evidence" value="ECO:0007669"/>
    <property type="project" value="InterPro"/>
</dbReference>
<dbReference type="Pfam" id="PF16363">
    <property type="entry name" value="GDP_Man_Dehyd"/>
    <property type="match status" value="1"/>
</dbReference>
<reference evidence="8 9" key="1">
    <citation type="journal article" date="2020" name="IScience">
        <title>Genome Sequencing of the Endangered Kingdonia uniflora (Circaeasteraceae, Ranunculales) Reveals Potential Mechanisms of Evolutionary Specialization.</title>
        <authorList>
            <person name="Sun Y."/>
            <person name="Deng T."/>
            <person name="Zhang A."/>
            <person name="Moore M.J."/>
            <person name="Landis J.B."/>
            <person name="Lin N."/>
            <person name="Zhang H."/>
            <person name="Zhang X."/>
            <person name="Huang J."/>
            <person name="Zhang X."/>
            <person name="Sun H."/>
            <person name="Wang H."/>
        </authorList>
    </citation>
    <scope>NUCLEOTIDE SEQUENCE [LARGE SCALE GENOMIC DNA]</scope>
    <source>
        <strain evidence="8">TB1705</strain>
        <tissue evidence="8">Leaf</tissue>
    </source>
</reference>
<keyword evidence="4" id="KW-0413">Isomerase</keyword>
<accession>A0A7J7NFS1</accession>
<dbReference type="GO" id="GO:0006012">
    <property type="term" value="P:galactose metabolic process"/>
    <property type="evidence" value="ECO:0007669"/>
    <property type="project" value="InterPro"/>
</dbReference>
<dbReference type="InterPro" id="IPR016040">
    <property type="entry name" value="NAD(P)-bd_dom"/>
</dbReference>
<protein>
    <recommendedName>
        <fullName evidence="7">NAD(P)-binding domain-containing protein</fullName>
    </recommendedName>
</protein>
<sequence>MRVREAGMDYADSKRKSNVVGKILFAAMVIGLFFLVLNQSSSFNTPSPFSHHEPGVTHVLVTGGAGYIGSHAALRLLKDSYRVTIVDNLSRGNLGAVKVLQNLFPEVGRLQFIYADLGDSKAVNKIFSENAFDAVIHFAAVAYVGESTLEPLRYYHNITSNTLVVLEAMASHGVNTLIYSSTCATYGEPEKMPITEQTSQVPINPYGKAKKMSEDIILDFSRSSDMAVMILRYFNVIGSDPEGRLGEAPRPELREHGRISGACFDAASGILPGLKVKGIDYNTPDGTCVRDYIDVTDLVDAHVKALAKAIPGKVGIYNVGTGKGRSVKEFVEACKKATGVNIKVEFLSRRPGDYAEVYSDPSKIKRELNWTAKHTDLQESLRIAWRWQKSHQNGYATPSGTASS</sequence>
<keyword evidence="3" id="KW-0520">NAD</keyword>
<dbReference type="Proteomes" id="UP000541444">
    <property type="component" value="Unassembled WGS sequence"/>
</dbReference>
<keyword evidence="6" id="KW-0812">Transmembrane</keyword>
<evidence type="ECO:0000313" key="9">
    <source>
        <dbReference type="Proteomes" id="UP000541444"/>
    </source>
</evidence>
<evidence type="ECO:0000256" key="3">
    <source>
        <dbReference type="ARBA" id="ARBA00023027"/>
    </source>
</evidence>
<gene>
    <name evidence="8" type="ORF">GIB67_023791</name>
</gene>
<dbReference type="InterPro" id="IPR036291">
    <property type="entry name" value="NAD(P)-bd_dom_sf"/>
</dbReference>
<evidence type="ECO:0000259" key="7">
    <source>
        <dbReference type="Pfam" id="PF16363"/>
    </source>
</evidence>
<dbReference type="AlphaFoldDB" id="A0A7J7NFS1"/>
<feature type="transmembrane region" description="Helical" evidence="6">
    <location>
        <begin position="20"/>
        <end position="37"/>
    </location>
</feature>
<keyword evidence="6" id="KW-1133">Transmembrane helix</keyword>
<name>A0A7J7NFS1_9MAGN</name>
<comment type="caution">
    <text evidence="8">The sequence shown here is derived from an EMBL/GenBank/DDBJ whole genome shotgun (WGS) entry which is preliminary data.</text>
</comment>
<organism evidence="8 9">
    <name type="scientific">Kingdonia uniflora</name>
    <dbReference type="NCBI Taxonomy" id="39325"/>
    <lineage>
        <taxon>Eukaryota</taxon>
        <taxon>Viridiplantae</taxon>
        <taxon>Streptophyta</taxon>
        <taxon>Embryophyta</taxon>
        <taxon>Tracheophyta</taxon>
        <taxon>Spermatophyta</taxon>
        <taxon>Magnoliopsida</taxon>
        <taxon>Ranunculales</taxon>
        <taxon>Circaeasteraceae</taxon>
        <taxon>Kingdonia</taxon>
    </lineage>
</organism>
<dbReference type="OrthoDB" id="9402762at2759"/>
<feature type="domain" description="NAD(P)-binding" evidence="7">
    <location>
        <begin position="60"/>
        <end position="374"/>
    </location>
</feature>
<evidence type="ECO:0000256" key="4">
    <source>
        <dbReference type="ARBA" id="ARBA00023235"/>
    </source>
</evidence>
<dbReference type="Gene3D" id="3.40.50.720">
    <property type="entry name" value="NAD(P)-binding Rossmann-like Domain"/>
    <property type="match status" value="1"/>
</dbReference>
<keyword evidence="5" id="KW-0119">Carbohydrate metabolism</keyword>
<keyword evidence="6" id="KW-0472">Membrane</keyword>
<dbReference type="Gene3D" id="3.90.25.10">
    <property type="entry name" value="UDP-galactose 4-epimerase, domain 1"/>
    <property type="match status" value="1"/>
</dbReference>
<evidence type="ECO:0000256" key="2">
    <source>
        <dbReference type="ARBA" id="ARBA00007637"/>
    </source>
</evidence>
<dbReference type="NCBIfam" id="TIGR01179">
    <property type="entry name" value="galE"/>
    <property type="match status" value="1"/>
</dbReference>
<dbReference type="PANTHER" id="PTHR43725:SF53">
    <property type="entry name" value="UDP-ARABINOSE 4-EPIMERASE 1"/>
    <property type="match status" value="1"/>
</dbReference>
<keyword evidence="9" id="KW-1185">Reference proteome</keyword>
<dbReference type="CDD" id="cd05247">
    <property type="entry name" value="UDP_G4E_1_SDR_e"/>
    <property type="match status" value="1"/>
</dbReference>
<evidence type="ECO:0000313" key="8">
    <source>
        <dbReference type="EMBL" id="KAF6166081.1"/>
    </source>
</evidence>
<evidence type="ECO:0000256" key="6">
    <source>
        <dbReference type="SAM" id="Phobius"/>
    </source>
</evidence>
<evidence type="ECO:0000256" key="1">
    <source>
        <dbReference type="ARBA" id="ARBA00001911"/>
    </source>
</evidence>
<proteinExistence type="inferred from homology"/>
<comment type="cofactor">
    <cofactor evidence="1">
        <name>NAD(+)</name>
        <dbReference type="ChEBI" id="CHEBI:57540"/>
    </cofactor>
</comment>